<organism evidence="1">
    <name type="scientific">Tanacetum cinerariifolium</name>
    <name type="common">Dalmatian daisy</name>
    <name type="synonym">Chrysanthemum cinerariifolium</name>
    <dbReference type="NCBI Taxonomy" id="118510"/>
    <lineage>
        <taxon>Eukaryota</taxon>
        <taxon>Viridiplantae</taxon>
        <taxon>Streptophyta</taxon>
        <taxon>Embryophyta</taxon>
        <taxon>Tracheophyta</taxon>
        <taxon>Spermatophyta</taxon>
        <taxon>Magnoliopsida</taxon>
        <taxon>eudicotyledons</taxon>
        <taxon>Gunneridae</taxon>
        <taxon>Pentapetalae</taxon>
        <taxon>asterids</taxon>
        <taxon>campanulids</taxon>
        <taxon>Asterales</taxon>
        <taxon>Asteraceae</taxon>
        <taxon>Asteroideae</taxon>
        <taxon>Anthemideae</taxon>
        <taxon>Anthemidinae</taxon>
        <taxon>Tanacetum</taxon>
    </lineage>
</organism>
<comment type="caution">
    <text evidence="1">The sequence shown here is derived from an EMBL/GenBank/DDBJ whole genome shotgun (WGS) entry which is preliminary data.</text>
</comment>
<reference evidence="1" key="1">
    <citation type="journal article" date="2019" name="Sci. Rep.">
        <title>Draft genome of Tanacetum cinerariifolium, the natural source of mosquito coil.</title>
        <authorList>
            <person name="Yamashiro T."/>
            <person name="Shiraishi A."/>
            <person name="Satake H."/>
            <person name="Nakayama K."/>
        </authorList>
    </citation>
    <scope>NUCLEOTIDE SEQUENCE</scope>
</reference>
<gene>
    <name evidence="1" type="ORF">Tci_925953</name>
</gene>
<feature type="non-terminal residue" evidence="1">
    <location>
        <position position="1"/>
    </location>
</feature>
<sequence length="74" mass="7990">VGFGVVLVKERERAQHGRAVRAVLPERGVHVRQQLIAQLNKVPHQARERLAEAPRLLVAVVAAAVSAEEGVEGP</sequence>
<name>A0A699XBL3_TANCI</name>
<accession>A0A699XBL3</accession>
<evidence type="ECO:0000313" key="1">
    <source>
        <dbReference type="EMBL" id="GFD53984.1"/>
    </source>
</evidence>
<dbReference type="AlphaFoldDB" id="A0A699XBL3"/>
<dbReference type="EMBL" id="BKCJ011800933">
    <property type="protein sequence ID" value="GFD53984.1"/>
    <property type="molecule type" value="Genomic_DNA"/>
</dbReference>
<protein>
    <submittedName>
        <fullName evidence="1">Uncharacterized protein</fullName>
    </submittedName>
</protein>
<proteinExistence type="predicted"/>